<comment type="caution">
    <text evidence="2">The sequence shown here is derived from an EMBL/GenBank/DDBJ whole genome shotgun (WGS) entry which is preliminary data.</text>
</comment>
<proteinExistence type="predicted"/>
<feature type="signal peptide" evidence="1">
    <location>
        <begin position="1"/>
        <end position="22"/>
    </location>
</feature>
<dbReference type="AlphaFoldDB" id="A0A926EK28"/>
<evidence type="ECO:0000313" key="2">
    <source>
        <dbReference type="EMBL" id="MBC8581039.1"/>
    </source>
</evidence>
<evidence type="ECO:0000256" key="1">
    <source>
        <dbReference type="SAM" id="SignalP"/>
    </source>
</evidence>
<accession>A0A926EK28</accession>
<dbReference type="EMBL" id="JACRSY010000035">
    <property type="protein sequence ID" value="MBC8581039.1"/>
    <property type="molecule type" value="Genomic_DNA"/>
</dbReference>
<evidence type="ECO:0008006" key="4">
    <source>
        <dbReference type="Google" id="ProtNLM"/>
    </source>
</evidence>
<keyword evidence="3" id="KW-1185">Reference proteome</keyword>
<organism evidence="2 3">
    <name type="scientific">Zhenhengia yiwuensis</name>
    <dbReference type="NCBI Taxonomy" id="2763666"/>
    <lineage>
        <taxon>Bacteria</taxon>
        <taxon>Bacillati</taxon>
        <taxon>Bacillota</taxon>
        <taxon>Clostridia</taxon>
        <taxon>Lachnospirales</taxon>
        <taxon>Lachnospiraceae</taxon>
        <taxon>Zhenhengia</taxon>
    </lineage>
</organism>
<sequence>MKRQYLMTMLLSSLILPTTLMAQTVRPLYFDTEIEINERNVTMDAFIVNGKMYTTVRSLAQEFSGTIDAFDVIWNPVEKITELKIGHPYSGEHKEFTFSGDNMHVTPNTSKLKVGNSIYTFKTYTMDGTIYYALEDLAHLIGFEVIARPEKGKLDILTENETRQVISTDLPYVSVVYKNTNSRWAHTNFHSLAKTEEGLLQAVVEGENGVLIHNYTPEGKLQSTKTLPLELSIYGGFYQGIDANYIVSGDTNVSESLTKEVIRVVKYDKNFNKVDTLSLTGEDIRTTVPFDAGSLRMAETEDDLIIHTSRERFKSRDGLNHQSQLTLVIDKETMTLKEKVTDFQSNHVSHSFNQFVRVDGDKHILIDHGDAYPRSIVLHRGDGQTYEKVDLFDIPGLVGANATGVSVGGLEVTTDNYMVAFNTVNHDLITNYTSFGLEGTQIDTRDVVLAIVPKNNLNKKAVKHIKLTNYAETNKTAYPPHLVKLHNDEYMVLWEEIQKDGISIGSEVKYAIVDGNGKIVQAIKTLPDGELSDCQPIYINGEVVWIVDIDNTRILYSIPVI</sequence>
<reference evidence="2" key="1">
    <citation type="submission" date="2020-08" db="EMBL/GenBank/DDBJ databases">
        <title>Genome public.</title>
        <authorList>
            <person name="Liu C."/>
            <person name="Sun Q."/>
        </authorList>
    </citation>
    <scope>NUCLEOTIDE SEQUENCE</scope>
    <source>
        <strain evidence="2">NSJ-12</strain>
    </source>
</reference>
<dbReference type="Proteomes" id="UP000655830">
    <property type="component" value="Unassembled WGS sequence"/>
</dbReference>
<feature type="chain" id="PRO_5038024356" description="Copper amine oxidase-like N-terminal domain-containing protein" evidence="1">
    <location>
        <begin position="23"/>
        <end position="561"/>
    </location>
</feature>
<dbReference type="RefSeq" id="WP_249333749.1">
    <property type="nucleotide sequence ID" value="NZ_JACRSY010000035.1"/>
</dbReference>
<evidence type="ECO:0000313" key="3">
    <source>
        <dbReference type="Proteomes" id="UP000655830"/>
    </source>
</evidence>
<keyword evidence="1" id="KW-0732">Signal</keyword>
<gene>
    <name evidence="2" type="ORF">H8718_16100</name>
</gene>
<protein>
    <recommendedName>
        <fullName evidence="4">Copper amine oxidase-like N-terminal domain-containing protein</fullName>
    </recommendedName>
</protein>
<name>A0A926EK28_9FIRM</name>